<reference evidence="3 4" key="1">
    <citation type="submission" date="2014-11" db="EMBL/GenBank/DDBJ databases">
        <authorList>
            <person name="Zhu J."/>
            <person name="Qi W."/>
            <person name="Song R."/>
        </authorList>
    </citation>
    <scope>NUCLEOTIDE SEQUENCE [LARGE SCALE GENOMIC DNA]</scope>
</reference>
<sequence>MSIQEASPVRTSAAARPSASDRSILPHVFARRLDRLKQSDWCLTQVQVRTQTMLLPLLVGVWATAVVAFVPPLGHAVRHLQHVGVHSAGQQQLDVGRAEPTEWMAAWPLPTVMVPSSSSTPPRRRRLRGSTALMVIKDADAVSAADLDSLIKELREQKAALEQEKAKIEQEKAEVEQARAELQQQLEQEKDPDRRKFLEQRILNTDQLILATMKARSDLDNRLNTLDQAIGSTQRPDAVTKEFLNKRLNEENDKTLQLITMLMQMKELGEEENFRRRQQEQSSH</sequence>
<evidence type="ECO:0000313" key="3">
    <source>
        <dbReference type="EMBL" id="CEL96921.1"/>
    </source>
</evidence>
<dbReference type="EMBL" id="CDMY01000249">
    <property type="protein sequence ID" value="CEL96921.1"/>
    <property type="molecule type" value="Genomic_DNA"/>
</dbReference>
<evidence type="ECO:0000313" key="4">
    <source>
        <dbReference type="Proteomes" id="UP000041254"/>
    </source>
</evidence>
<dbReference type="Proteomes" id="UP000041254">
    <property type="component" value="Unassembled WGS sequence"/>
</dbReference>
<keyword evidence="2" id="KW-1133">Transmembrane helix</keyword>
<keyword evidence="2" id="KW-0812">Transmembrane</keyword>
<protein>
    <submittedName>
        <fullName evidence="3">Uncharacterized protein</fullName>
    </submittedName>
</protein>
<keyword evidence="2" id="KW-0472">Membrane</keyword>
<dbReference type="PhylomeDB" id="A0A0G4EJJ0"/>
<name>A0A0G4EJJ0_VITBC</name>
<feature type="transmembrane region" description="Helical" evidence="2">
    <location>
        <begin position="53"/>
        <end position="73"/>
    </location>
</feature>
<gene>
    <name evidence="3" type="ORF">Vbra_3914</name>
</gene>
<dbReference type="InParanoid" id="A0A0G4EJJ0"/>
<dbReference type="AlphaFoldDB" id="A0A0G4EJJ0"/>
<accession>A0A0G4EJJ0</accession>
<keyword evidence="1" id="KW-0175">Coiled coil</keyword>
<proteinExistence type="predicted"/>
<evidence type="ECO:0000256" key="2">
    <source>
        <dbReference type="SAM" id="Phobius"/>
    </source>
</evidence>
<dbReference type="VEuPathDB" id="CryptoDB:Vbra_3914"/>
<organism evidence="3 4">
    <name type="scientific">Vitrella brassicaformis (strain CCMP3155)</name>
    <dbReference type="NCBI Taxonomy" id="1169540"/>
    <lineage>
        <taxon>Eukaryota</taxon>
        <taxon>Sar</taxon>
        <taxon>Alveolata</taxon>
        <taxon>Colpodellida</taxon>
        <taxon>Vitrellaceae</taxon>
        <taxon>Vitrella</taxon>
    </lineage>
</organism>
<feature type="coiled-coil region" evidence="1">
    <location>
        <begin position="144"/>
        <end position="192"/>
    </location>
</feature>
<keyword evidence="4" id="KW-1185">Reference proteome</keyword>
<evidence type="ECO:0000256" key="1">
    <source>
        <dbReference type="SAM" id="Coils"/>
    </source>
</evidence>